<evidence type="ECO:0000313" key="2">
    <source>
        <dbReference type="EMBL" id="CAG9830028.1"/>
    </source>
</evidence>
<feature type="region of interest" description="Disordered" evidence="1">
    <location>
        <begin position="201"/>
        <end position="225"/>
    </location>
</feature>
<keyword evidence="3" id="KW-1185">Reference proteome</keyword>
<dbReference type="Proteomes" id="UP001153709">
    <property type="component" value="Chromosome 2"/>
</dbReference>
<name>A0A9N9SXM3_DIABA</name>
<evidence type="ECO:0000256" key="1">
    <source>
        <dbReference type="SAM" id="MobiDB-lite"/>
    </source>
</evidence>
<gene>
    <name evidence="2" type="ORF">DIABBA_LOCUS3767</name>
</gene>
<sequence length="225" mass="24636">MRLSTVAKVSDRYDLSVRSAAAVASAVLVDVGLVSTEDLSLVIDKNKIHRAVCKARRDASKDVADGSTSNPTEYSGPIEKQLVAYENKPTLTFSAVIDNLPDLPKNVVNELSTDQKYLYEICQAVLTGFCTPELANRQAGKMAHSRWLTTANRLLRLYEKADEQPEPENSQTNSKLGSGSNAPPSISEILSDILYGLDDGSDIDRSYDPEEDSDVLLSNKDDILR</sequence>
<accession>A0A9N9SXM3</accession>
<organism evidence="2 3">
    <name type="scientific">Diabrotica balteata</name>
    <name type="common">Banded cucumber beetle</name>
    <dbReference type="NCBI Taxonomy" id="107213"/>
    <lineage>
        <taxon>Eukaryota</taxon>
        <taxon>Metazoa</taxon>
        <taxon>Ecdysozoa</taxon>
        <taxon>Arthropoda</taxon>
        <taxon>Hexapoda</taxon>
        <taxon>Insecta</taxon>
        <taxon>Pterygota</taxon>
        <taxon>Neoptera</taxon>
        <taxon>Endopterygota</taxon>
        <taxon>Coleoptera</taxon>
        <taxon>Polyphaga</taxon>
        <taxon>Cucujiformia</taxon>
        <taxon>Chrysomeloidea</taxon>
        <taxon>Chrysomelidae</taxon>
        <taxon>Galerucinae</taxon>
        <taxon>Diabroticina</taxon>
        <taxon>Diabroticites</taxon>
        <taxon>Diabrotica</taxon>
    </lineage>
</organism>
<protein>
    <submittedName>
        <fullName evidence="2">Uncharacterized protein</fullName>
    </submittedName>
</protein>
<feature type="compositionally biased region" description="Polar residues" evidence="1">
    <location>
        <begin position="167"/>
        <end position="184"/>
    </location>
</feature>
<proteinExistence type="predicted"/>
<dbReference type="PANTHER" id="PTHR46409">
    <property type="entry name" value="HTH PSQ-TYPE DOMAIN-CONTAINING PROTEIN"/>
    <property type="match status" value="1"/>
</dbReference>
<feature type="region of interest" description="Disordered" evidence="1">
    <location>
        <begin position="161"/>
        <end position="185"/>
    </location>
</feature>
<dbReference type="EMBL" id="OU898277">
    <property type="protein sequence ID" value="CAG9830028.1"/>
    <property type="molecule type" value="Genomic_DNA"/>
</dbReference>
<reference evidence="2" key="1">
    <citation type="submission" date="2022-01" db="EMBL/GenBank/DDBJ databases">
        <authorList>
            <person name="King R."/>
        </authorList>
    </citation>
    <scope>NUCLEOTIDE SEQUENCE</scope>
</reference>
<dbReference type="PANTHER" id="PTHR46409:SF1">
    <property type="entry name" value="HTH PSQ-TYPE DOMAIN-CONTAINING PROTEIN"/>
    <property type="match status" value="1"/>
</dbReference>
<evidence type="ECO:0000313" key="3">
    <source>
        <dbReference type="Proteomes" id="UP001153709"/>
    </source>
</evidence>
<dbReference type="AlphaFoldDB" id="A0A9N9SXM3"/>
<dbReference type="OrthoDB" id="6766867at2759"/>